<keyword evidence="14" id="KW-0969">Cilium</keyword>
<keyword evidence="6 12" id="KW-1005">Bacterial flagellum biogenesis</keyword>
<feature type="chain" id="PRO_5045937184" description="Flagellar biosynthetic protein FliP" evidence="13">
    <location>
        <begin position="32"/>
        <end position="258"/>
    </location>
</feature>
<dbReference type="EMBL" id="CP119083">
    <property type="protein sequence ID" value="WEF32859.1"/>
    <property type="molecule type" value="Genomic_DNA"/>
</dbReference>
<sequence length="258" mass="27673">MTYPLPHKNRAGWLAFGLTLLLLLCAGAASAAEPLFAMPGLRVQAGGGTAEVSTALKVLLGLTVLSLAPAILMSMTAFIRIVIVLSMLRHALGMQETPPNTVVISLALFLTLFTMSPVLQKINGEALQPYLAGKLAPEKAATVGVAPLREFMVRQTREQDLALMVELAKAERPASMDDISLVQLIPAFMLSELRAAFQIGFVIFLPFLLVDLIVSSALMALGMMMVPPASISLPLKILMFVLMDGWNLVVRALLGTFS</sequence>
<evidence type="ECO:0000256" key="5">
    <source>
        <dbReference type="ARBA" id="ARBA00022692"/>
    </source>
</evidence>
<evidence type="ECO:0000256" key="6">
    <source>
        <dbReference type="ARBA" id="ARBA00022795"/>
    </source>
</evidence>
<keyword evidence="14" id="KW-0282">Flagellum</keyword>
<evidence type="ECO:0000256" key="9">
    <source>
        <dbReference type="ARBA" id="ARBA00023136"/>
    </source>
</evidence>
<proteinExistence type="inferred from homology"/>
<keyword evidence="11 12" id="KW-1006">Bacterial flagellum protein export</keyword>
<comment type="similarity">
    <text evidence="1 12">Belongs to the FliP/MopC/SpaP family.</text>
</comment>
<feature type="transmembrane region" description="Helical" evidence="12">
    <location>
        <begin position="233"/>
        <end position="254"/>
    </location>
</feature>
<organism evidence="14 15">
    <name type="scientific">Pseudoduganella chitinolytica</name>
    <dbReference type="NCBI Taxonomy" id="34070"/>
    <lineage>
        <taxon>Bacteria</taxon>
        <taxon>Pseudomonadati</taxon>
        <taxon>Pseudomonadota</taxon>
        <taxon>Betaproteobacteria</taxon>
        <taxon>Burkholderiales</taxon>
        <taxon>Oxalobacteraceae</taxon>
        <taxon>Telluria group</taxon>
        <taxon>Pseudoduganella</taxon>
    </lineage>
</organism>
<evidence type="ECO:0000256" key="2">
    <source>
        <dbReference type="ARBA" id="ARBA00021714"/>
    </source>
</evidence>
<keyword evidence="7 12" id="KW-0653">Protein transport</keyword>
<comment type="subcellular location">
    <subcellularLocation>
        <location evidence="12">Cell membrane</location>
        <topology evidence="12">Multi-pass membrane protein</topology>
    </subcellularLocation>
    <subcellularLocation>
        <location evidence="12">Bacterial flagellum basal body</location>
    </subcellularLocation>
</comment>
<evidence type="ECO:0000313" key="14">
    <source>
        <dbReference type="EMBL" id="WEF32859.1"/>
    </source>
</evidence>
<dbReference type="NCBIfam" id="TIGR01103">
    <property type="entry name" value="fliP"/>
    <property type="match status" value="1"/>
</dbReference>
<evidence type="ECO:0000256" key="11">
    <source>
        <dbReference type="ARBA" id="ARBA00023225"/>
    </source>
</evidence>
<keyword evidence="5 12" id="KW-0812">Transmembrane</keyword>
<evidence type="ECO:0000256" key="4">
    <source>
        <dbReference type="ARBA" id="ARBA00022475"/>
    </source>
</evidence>
<keyword evidence="3 12" id="KW-0813">Transport</keyword>
<reference evidence="14 15" key="1">
    <citation type="submission" date="2023-02" db="EMBL/GenBank/DDBJ databases">
        <title>Gemone sequence of Telluria chitinolytica ACM 3522T.</title>
        <authorList>
            <person name="Frediansyah A."/>
            <person name="Miess H."/>
            <person name="Gross H."/>
        </authorList>
    </citation>
    <scope>NUCLEOTIDE SEQUENCE [LARGE SCALE GENOMIC DNA]</scope>
    <source>
        <strain evidence="14 15">ACM 3522</strain>
    </source>
</reference>
<keyword evidence="10" id="KW-0975">Bacterial flagellum</keyword>
<dbReference type="InterPro" id="IPR005838">
    <property type="entry name" value="T3SS_IM_P"/>
</dbReference>
<keyword evidence="9 12" id="KW-0472">Membrane</keyword>
<comment type="function">
    <text evidence="12">Plays a role in the flagellum-specific transport system.</text>
</comment>
<dbReference type="Pfam" id="PF00813">
    <property type="entry name" value="FliP"/>
    <property type="match status" value="1"/>
</dbReference>
<keyword evidence="4 12" id="KW-1003">Cell membrane</keyword>
<feature type="signal peptide" evidence="13">
    <location>
        <begin position="1"/>
        <end position="31"/>
    </location>
</feature>
<dbReference type="PANTHER" id="PTHR30587:SF0">
    <property type="entry name" value="FLAGELLAR BIOSYNTHETIC PROTEIN FLIP"/>
    <property type="match status" value="1"/>
</dbReference>
<evidence type="ECO:0000256" key="1">
    <source>
        <dbReference type="ARBA" id="ARBA00006257"/>
    </source>
</evidence>
<keyword evidence="14" id="KW-0966">Cell projection</keyword>
<accession>A0ABY8BEY1</accession>
<evidence type="ECO:0000256" key="10">
    <source>
        <dbReference type="ARBA" id="ARBA00023143"/>
    </source>
</evidence>
<gene>
    <name evidence="12 14" type="primary">fliP</name>
    <name evidence="14" type="ORF">PX653_26260</name>
</gene>
<comment type="caution">
    <text evidence="12">Lacks conserved residue(s) required for the propagation of feature annotation.</text>
</comment>
<evidence type="ECO:0000313" key="15">
    <source>
        <dbReference type="Proteomes" id="UP001216510"/>
    </source>
</evidence>
<dbReference type="InterPro" id="IPR005837">
    <property type="entry name" value="FliP"/>
</dbReference>
<dbReference type="PRINTS" id="PR01302">
    <property type="entry name" value="TYPE3IMPPROT"/>
</dbReference>
<dbReference type="PANTHER" id="PTHR30587">
    <property type="entry name" value="FLAGELLAR BIOSYNTHETIC PROTEIN FLIP"/>
    <property type="match status" value="1"/>
</dbReference>
<feature type="transmembrane region" description="Helical" evidence="12">
    <location>
        <begin position="55"/>
        <end position="88"/>
    </location>
</feature>
<keyword evidence="13" id="KW-0732">Signal</keyword>
<dbReference type="PROSITE" id="PS01060">
    <property type="entry name" value="FLIP_1"/>
    <property type="match status" value="1"/>
</dbReference>
<evidence type="ECO:0000256" key="7">
    <source>
        <dbReference type="ARBA" id="ARBA00022927"/>
    </source>
</evidence>
<dbReference type="NCBIfam" id="NF009438">
    <property type="entry name" value="PRK12797.1"/>
    <property type="match status" value="1"/>
</dbReference>
<evidence type="ECO:0000256" key="3">
    <source>
        <dbReference type="ARBA" id="ARBA00022448"/>
    </source>
</evidence>
<dbReference type="RefSeq" id="WP_277415575.1">
    <property type="nucleotide sequence ID" value="NZ_CP119083.1"/>
</dbReference>
<dbReference type="Proteomes" id="UP001216510">
    <property type="component" value="Chromosome"/>
</dbReference>
<protein>
    <recommendedName>
        <fullName evidence="2 12">Flagellar biosynthetic protein FliP</fullName>
    </recommendedName>
</protein>
<dbReference type="PROSITE" id="PS01061">
    <property type="entry name" value="FLIP_2"/>
    <property type="match status" value="1"/>
</dbReference>
<evidence type="ECO:0000256" key="12">
    <source>
        <dbReference type="RuleBase" id="RU362069"/>
    </source>
</evidence>
<name>A0ABY8BEY1_9BURK</name>
<keyword evidence="15" id="KW-1185">Reference proteome</keyword>
<evidence type="ECO:0000256" key="8">
    <source>
        <dbReference type="ARBA" id="ARBA00022989"/>
    </source>
</evidence>
<keyword evidence="8 12" id="KW-1133">Transmembrane helix</keyword>
<feature type="transmembrane region" description="Helical" evidence="12">
    <location>
        <begin position="195"/>
        <end position="221"/>
    </location>
</feature>
<evidence type="ECO:0000256" key="13">
    <source>
        <dbReference type="SAM" id="SignalP"/>
    </source>
</evidence>
<dbReference type="PRINTS" id="PR00951">
    <property type="entry name" value="FLGBIOSNFLIP"/>
</dbReference>